<reference evidence="3" key="1">
    <citation type="submission" date="2014-11" db="EMBL/GenBank/DDBJ databases">
        <authorList>
            <person name="Amaro Gonzalez C."/>
        </authorList>
    </citation>
    <scope>NUCLEOTIDE SEQUENCE</scope>
</reference>
<feature type="domain" description="Death" evidence="1">
    <location>
        <begin position="101"/>
        <end position="185"/>
    </location>
</feature>
<dbReference type="PROSITE" id="PS50168">
    <property type="entry name" value="DED"/>
    <property type="match status" value="1"/>
</dbReference>
<dbReference type="AlphaFoldDB" id="A0A0E9X6R1"/>
<proteinExistence type="predicted"/>
<dbReference type="GO" id="GO:0031265">
    <property type="term" value="C:CD95 death-inducing signaling complex"/>
    <property type="evidence" value="ECO:0007669"/>
    <property type="project" value="TreeGrafter"/>
</dbReference>
<sequence length="190" mass="21861">MDTFSPVLLQISEDLSPENVEQIKFLCPDIGKKRLEKINNGIQLFQCLREMNKIGPDNTQFLRSLLNSIKRADLLEILSNFETYGSGPQEVQLHPDERAKLDIATDVLSEQLGKNWRRYGRKLGITDPKLEHISVKHPFDLQEQTVALLREWRKMRGAEAKVDDLIKALRSCDLNLTADQLSRKLTEEPH</sequence>
<dbReference type="SMART" id="SM00005">
    <property type="entry name" value="DEATH"/>
    <property type="match status" value="1"/>
</dbReference>
<dbReference type="InterPro" id="IPR016729">
    <property type="entry name" value="FADD"/>
</dbReference>
<dbReference type="PANTHER" id="PTHR15077">
    <property type="entry name" value="FAS-ASSOCIATING DEATH DOMAIN-CONTAINING PROTEIN FADD"/>
    <property type="match status" value="1"/>
</dbReference>
<reference evidence="3" key="2">
    <citation type="journal article" date="2015" name="Fish Shellfish Immunol.">
        <title>Early steps in the European eel (Anguilla anguilla)-Vibrio vulnificus interaction in the gills: Role of the RtxA13 toxin.</title>
        <authorList>
            <person name="Callol A."/>
            <person name="Pajuelo D."/>
            <person name="Ebbesson L."/>
            <person name="Teles M."/>
            <person name="MacKenzie S."/>
            <person name="Amaro C."/>
        </authorList>
    </citation>
    <scope>NUCLEOTIDE SEQUENCE</scope>
</reference>
<evidence type="ECO:0000259" key="1">
    <source>
        <dbReference type="PROSITE" id="PS50017"/>
    </source>
</evidence>
<dbReference type="Pfam" id="PF01335">
    <property type="entry name" value="DED"/>
    <property type="match status" value="1"/>
</dbReference>
<dbReference type="GO" id="GO:0045089">
    <property type="term" value="P:positive regulation of innate immune response"/>
    <property type="evidence" value="ECO:0007669"/>
    <property type="project" value="TreeGrafter"/>
</dbReference>
<dbReference type="KEGG" id="aang:118226682"/>
<dbReference type="EMBL" id="GBXM01010421">
    <property type="protein sequence ID" value="JAH98156.1"/>
    <property type="molecule type" value="Transcribed_RNA"/>
</dbReference>
<organism evidence="3">
    <name type="scientific">Anguilla anguilla</name>
    <name type="common">European freshwater eel</name>
    <name type="synonym">Muraena anguilla</name>
    <dbReference type="NCBI Taxonomy" id="7936"/>
    <lineage>
        <taxon>Eukaryota</taxon>
        <taxon>Metazoa</taxon>
        <taxon>Chordata</taxon>
        <taxon>Craniata</taxon>
        <taxon>Vertebrata</taxon>
        <taxon>Euteleostomi</taxon>
        <taxon>Actinopterygii</taxon>
        <taxon>Neopterygii</taxon>
        <taxon>Teleostei</taxon>
        <taxon>Anguilliformes</taxon>
        <taxon>Anguillidae</taxon>
        <taxon>Anguilla</taxon>
    </lineage>
</organism>
<protein>
    <recommendedName>
        <fullName evidence="4">FADD</fullName>
    </recommendedName>
</protein>
<accession>A0A0E9X6R1</accession>
<dbReference type="SMART" id="SM00031">
    <property type="entry name" value="DED"/>
    <property type="match status" value="1"/>
</dbReference>
<dbReference type="PROSITE" id="PS50017">
    <property type="entry name" value="DEATH_DOMAIN"/>
    <property type="match status" value="1"/>
</dbReference>
<dbReference type="FunFam" id="1.10.533.10:FF:000059">
    <property type="entry name" value="Fas-associated via death domain"/>
    <property type="match status" value="1"/>
</dbReference>
<dbReference type="Pfam" id="PF00531">
    <property type="entry name" value="Death"/>
    <property type="match status" value="1"/>
</dbReference>
<dbReference type="GO" id="GO:0005123">
    <property type="term" value="F:death receptor binding"/>
    <property type="evidence" value="ECO:0007669"/>
    <property type="project" value="TreeGrafter"/>
</dbReference>
<dbReference type="OrthoDB" id="100767at2759"/>
<dbReference type="InterPro" id="IPR011029">
    <property type="entry name" value="DEATH-like_dom_sf"/>
</dbReference>
<dbReference type="GO" id="GO:0042981">
    <property type="term" value="P:regulation of apoptotic process"/>
    <property type="evidence" value="ECO:0007669"/>
    <property type="project" value="InterPro"/>
</dbReference>
<dbReference type="InterPro" id="IPR000488">
    <property type="entry name" value="Death_dom"/>
</dbReference>
<dbReference type="GeneID" id="118226682"/>
<dbReference type="CTD" id="8772"/>
<feature type="domain" description="DED" evidence="2">
    <location>
        <begin position="3"/>
        <end position="80"/>
    </location>
</feature>
<dbReference type="Gene3D" id="1.10.533.10">
    <property type="entry name" value="Death Domain, Fas"/>
    <property type="match status" value="2"/>
</dbReference>
<dbReference type="PANTHER" id="PTHR15077:SF10">
    <property type="entry name" value="FAS-ASSOCIATED DEATH DOMAIN PROTEIN"/>
    <property type="match status" value="1"/>
</dbReference>
<evidence type="ECO:0000259" key="2">
    <source>
        <dbReference type="PROSITE" id="PS50168"/>
    </source>
</evidence>
<dbReference type="SMR" id="A0A0E9X6R1"/>
<dbReference type="InterPro" id="IPR001875">
    <property type="entry name" value="DED_dom"/>
</dbReference>
<dbReference type="RefSeq" id="XP_035272335.1">
    <property type="nucleotide sequence ID" value="XM_035416444.1"/>
</dbReference>
<dbReference type="OMA" id="CKMNLVA"/>
<evidence type="ECO:0000313" key="3">
    <source>
        <dbReference type="EMBL" id="JAH98156.1"/>
    </source>
</evidence>
<dbReference type="SUPFAM" id="SSF47986">
    <property type="entry name" value="DEATH domain"/>
    <property type="match status" value="1"/>
</dbReference>
<dbReference type="GO" id="GO:0097191">
    <property type="term" value="P:extrinsic apoptotic signaling pathway"/>
    <property type="evidence" value="ECO:0007669"/>
    <property type="project" value="TreeGrafter"/>
</dbReference>
<dbReference type="GO" id="GO:0089720">
    <property type="term" value="F:caspase binding"/>
    <property type="evidence" value="ECO:0007669"/>
    <property type="project" value="TreeGrafter"/>
</dbReference>
<evidence type="ECO:0008006" key="4">
    <source>
        <dbReference type="Google" id="ProtNLM"/>
    </source>
</evidence>
<name>A0A0E9X6R1_ANGAN</name>
<dbReference type="CDD" id="cd08336">
    <property type="entry name" value="DED_FADD"/>
    <property type="match status" value="1"/>
</dbReference>